<dbReference type="SUPFAM" id="SSF50494">
    <property type="entry name" value="Trypsin-like serine proteases"/>
    <property type="match status" value="2"/>
</dbReference>
<evidence type="ECO:0000256" key="5">
    <source>
        <dbReference type="ARBA" id="ARBA00022703"/>
    </source>
</evidence>
<dbReference type="PANTHER" id="PTHR46366:SF8">
    <property type="entry name" value="PRO-APOPTOTIC SERINE PROTEASE NMA111"/>
    <property type="match status" value="1"/>
</dbReference>
<feature type="domain" description="PDZ-like" evidence="7">
    <location>
        <begin position="328"/>
        <end position="403"/>
    </location>
</feature>
<evidence type="ECO:0000256" key="3">
    <source>
        <dbReference type="ARBA" id="ARBA00020338"/>
    </source>
</evidence>
<dbReference type="Pfam" id="PF13365">
    <property type="entry name" value="Trypsin_2"/>
    <property type="match status" value="1"/>
</dbReference>
<dbReference type="GO" id="GO:0004252">
    <property type="term" value="F:serine-type endopeptidase activity"/>
    <property type="evidence" value="ECO:0007669"/>
    <property type="project" value="InterPro"/>
</dbReference>
<evidence type="ECO:0000313" key="8">
    <source>
        <dbReference type="EMBL" id="KAF2435560.1"/>
    </source>
</evidence>
<keyword evidence="9" id="KW-1185">Reference proteome</keyword>
<dbReference type="Pfam" id="PF12812">
    <property type="entry name" value="PDZ_1"/>
    <property type="match status" value="2"/>
</dbReference>
<dbReference type="InterPro" id="IPR025926">
    <property type="entry name" value="PDZ-like_dom"/>
</dbReference>
<comment type="function">
    <text evidence="1">Nuclear serine protease which mediates apoptosis.</text>
</comment>
<dbReference type="GO" id="GO:0006508">
    <property type="term" value="P:proteolysis"/>
    <property type="evidence" value="ECO:0007669"/>
    <property type="project" value="UniProtKB-KW"/>
</dbReference>
<evidence type="ECO:0000256" key="1">
    <source>
        <dbReference type="ARBA" id="ARBA00002558"/>
    </source>
</evidence>
<dbReference type="CDD" id="cd06719">
    <property type="entry name" value="PDZ2-4_Nma111p-like"/>
    <property type="match status" value="1"/>
</dbReference>
<organism evidence="8 9">
    <name type="scientific">Tothia fuscella</name>
    <dbReference type="NCBI Taxonomy" id="1048955"/>
    <lineage>
        <taxon>Eukaryota</taxon>
        <taxon>Fungi</taxon>
        <taxon>Dikarya</taxon>
        <taxon>Ascomycota</taxon>
        <taxon>Pezizomycotina</taxon>
        <taxon>Dothideomycetes</taxon>
        <taxon>Pleosporomycetidae</taxon>
        <taxon>Venturiales</taxon>
        <taxon>Cylindrosympodiaceae</taxon>
        <taxon>Tothia</taxon>
    </lineage>
</organism>
<sequence length="904" mass="100165">MGDKYNDLSWQHTSEKVVTSIVSILNYFPRPFDTENYYCSDATGFVVDAKRGLILTNRHVTGPGPFRGRCIFSNQEEVDVSVAYYDPIHDFGFLKFDPTKVKRMTITAMKLRPDLAVLGMEIRVIGNDASQKLTISGGTISRLNRNAPSYSGYRDFNTNYIQGSAMTSGGSSGSPVIDIDGNVVALNAGSFTNASIALFLPLEQPVKALKHILKGEIVPRGTMEMRWVLQPFHECQTLGLTDDWIANVQKQAPDETSMLVAKSVLPGGPAEDKIREGDVLLKAHGQVVTRFNDLTDILDDNVSKEIHITIQRGSEEHDVAVKVEDLHAITPDRYLFVAGSTFHNFSYMIAQQYRLPVRESGTLLCDADASFSFGAGEHLILSVDGRKTPDLDTFQEVIQSIPDGKLIRVSYKSLHDVNKVQHKIIELDRHLNITERGTRNFTTGLWTQSVVPDPPTPVTPTLQKAEVDRNPHPRFPQAGYIINSIVWISVFMPQTVDGYSAEQKAGYGLIVNEELGLVLVSRDVVPHAFCTVSVTICGSVILPAEIAFLHPVQNFAVLKYNTALIQAPAQRARLSPTPIKSGDSALFFRCNDSGMLELSPAYVAGVATVYRAPDIAPGTRALNIEALTVDTNMPAYKSGCGLIGEDGTVQGLWMGDYCIATPDLLPVIKQMEDGTVPDIRLLGARLHAIEMGDAKAMGVPEEWSNRVESTEFRQVFQVVQTYAGVETGLQDGDVILTLDNELVTRASSIFKPNLPASMKATLVRDSSLFTTEISTYPTTNIECSRIIMFCGAVLQEPHLAIRQRSTKLYSGVYIAGYINGSPIIRYEVPKRSFLTHVNGVPTPDLDTFMEVVRKIAGNEYFRLTGMTIQNIQYVKTLRKDDFYFPMIEYTRNEEEVRGWKITKH</sequence>
<name>A0A9P4U350_9PEZI</name>
<evidence type="ECO:0000256" key="2">
    <source>
        <dbReference type="ARBA" id="ARBA00010541"/>
    </source>
</evidence>
<dbReference type="Gene3D" id="2.40.10.120">
    <property type="match status" value="1"/>
</dbReference>
<evidence type="ECO:0000313" key="9">
    <source>
        <dbReference type="Proteomes" id="UP000800235"/>
    </source>
</evidence>
<keyword evidence="6" id="KW-0677">Repeat</keyword>
<dbReference type="PRINTS" id="PR00834">
    <property type="entry name" value="PROTEASES2C"/>
</dbReference>
<comment type="caution">
    <text evidence="8">The sequence shown here is derived from an EMBL/GenBank/DDBJ whole genome shotgun (WGS) entry which is preliminary data.</text>
</comment>
<evidence type="ECO:0000259" key="7">
    <source>
        <dbReference type="Pfam" id="PF12812"/>
    </source>
</evidence>
<dbReference type="PANTHER" id="PTHR46366">
    <property type="entry name" value="PRO-APOPTOTIC SERINE PROTEASE NMA111"/>
    <property type="match status" value="1"/>
</dbReference>
<dbReference type="EMBL" id="MU007013">
    <property type="protein sequence ID" value="KAF2435560.1"/>
    <property type="molecule type" value="Genomic_DNA"/>
</dbReference>
<dbReference type="InterPro" id="IPR009003">
    <property type="entry name" value="Peptidase_S1_PA"/>
</dbReference>
<accession>A0A9P4U350</accession>
<dbReference type="SUPFAM" id="SSF50156">
    <property type="entry name" value="PDZ domain-like"/>
    <property type="match status" value="1"/>
</dbReference>
<dbReference type="InterPro" id="IPR036034">
    <property type="entry name" value="PDZ_sf"/>
</dbReference>
<dbReference type="CDD" id="cd06786">
    <property type="entry name" value="cpPDZ1_ScNma111-like"/>
    <property type="match status" value="1"/>
</dbReference>
<gene>
    <name evidence="8" type="ORF">EJ08DRAFT_692802</name>
</gene>
<protein>
    <recommendedName>
        <fullName evidence="3">Pro-apoptotic serine protease NMA111</fullName>
    </recommendedName>
    <alternativeName>
        <fullName evidence="4">Pro-apoptotic serine protease nma111</fullName>
    </alternativeName>
</protein>
<dbReference type="InterPro" id="IPR001940">
    <property type="entry name" value="Peptidase_S1C"/>
</dbReference>
<dbReference type="Gene3D" id="2.30.42.10">
    <property type="match status" value="1"/>
</dbReference>
<proteinExistence type="inferred from homology"/>
<keyword evidence="8" id="KW-0645">Protease</keyword>
<dbReference type="GO" id="GO:0006915">
    <property type="term" value="P:apoptotic process"/>
    <property type="evidence" value="ECO:0007669"/>
    <property type="project" value="UniProtKB-KW"/>
</dbReference>
<dbReference type="AlphaFoldDB" id="A0A9P4U350"/>
<keyword evidence="5" id="KW-0053">Apoptosis</keyword>
<evidence type="ECO:0000256" key="4">
    <source>
        <dbReference type="ARBA" id="ARBA00021524"/>
    </source>
</evidence>
<comment type="similarity">
    <text evidence="2">Belongs to the peptidase S1C family.</text>
</comment>
<dbReference type="OrthoDB" id="4217619at2759"/>
<keyword evidence="8" id="KW-0378">Hydrolase</keyword>
<evidence type="ECO:0000256" key="6">
    <source>
        <dbReference type="ARBA" id="ARBA00022737"/>
    </source>
</evidence>
<feature type="domain" description="PDZ-like" evidence="7">
    <location>
        <begin position="780"/>
        <end position="855"/>
    </location>
</feature>
<dbReference type="Proteomes" id="UP000800235">
    <property type="component" value="Unassembled WGS sequence"/>
</dbReference>
<reference evidence="8" key="1">
    <citation type="journal article" date="2020" name="Stud. Mycol.">
        <title>101 Dothideomycetes genomes: a test case for predicting lifestyles and emergence of pathogens.</title>
        <authorList>
            <person name="Haridas S."/>
            <person name="Albert R."/>
            <person name="Binder M."/>
            <person name="Bloem J."/>
            <person name="Labutti K."/>
            <person name="Salamov A."/>
            <person name="Andreopoulos B."/>
            <person name="Baker S."/>
            <person name="Barry K."/>
            <person name="Bills G."/>
            <person name="Bluhm B."/>
            <person name="Cannon C."/>
            <person name="Castanera R."/>
            <person name="Culley D."/>
            <person name="Daum C."/>
            <person name="Ezra D."/>
            <person name="Gonzalez J."/>
            <person name="Henrissat B."/>
            <person name="Kuo A."/>
            <person name="Liang C."/>
            <person name="Lipzen A."/>
            <person name="Lutzoni F."/>
            <person name="Magnuson J."/>
            <person name="Mondo S."/>
            <person name="Nolan M."/>
            <person name="Ohm R."/>
            <person name="Pangilinan J."/>
            <person name="Park H.-J."/>
            <person name="Ramirez L."/>
            <person name="Alfaro M."/>
            <person name="Sun H."/>
            <person name="Tritt A."/>
            <person name="Yoshinaga Y."/>
            <person name="Zwiers L.-H."/>
            <person name="Turgeon B."/>
            <person name="Goodwin S."/>
            <person name="Spatafora J."/>
            <person name="Crous P."/>
            <person name="Grigoriev I."/>
        </authorList>
    </citation>
    <scope>NUCLEOTIDE SEQUENCE</scope>
    <source>
        <strain evidence="8">CBS 130266</strain>
    </source>
</reference>